<gene>
    <name evidence="2" type="ORF">F8568_037235</name>
</gene>
<dbReference type="Proteomes" id="UP000462055">
    <property type="component" value="Unassembled WGS sequence"/>
</dbReference>
<name>A0A6I4MP62_9ACTN</name>
<sequence>MNTCGNRAKKDALHARGHTTA</sequence>
<dbReference type="AlphaFoldDB" id="A0A6I4MP62"/>
<accession>A0A6I4MP62</accession>
<evidence type="ECO:0000313" key="3">
    <source>
        <dbReference type="Proteomes" id="UP000462055"/>
    </source>
</evidence>
<proteinExistence type="predicted"/>
<keyword evidence="3" id="KW-1185">Reference proteome</keyword>
<organism evidence="2 3">
    <name type="scientific">Actinomadura physcomitrii</name>
    <dbReference type="NCBI Taxonomy" id="2650748"/>
    <lineage>
        <taxon>Bacteria</taxon>
        <taxon>Bacillati</taxon>
        <taxon>Actinomycetota</taxon>
        <taxon>Actinomycetes</taxon>
        <taxon>Streptosporangiales</taxon>
        <taxon>Thermomonosporaceae</taxon>
        <taxon>Actinomadura</taxon>
    </lineage>
</organism>
<evidence type="ECO:0000313" key="2">
    <source>
        <dbReference type="EMBL" id="MWA05904.1"/>
    </source>
</evidence>
<reference evidence="2" key="1">
    <citation type="submission" date="2019-12" db="EMBL/GenBank/DDBJ databases">
        <title>Actinomadura physcomitrii sp. nov., a novel actinomycete isolated from moss [Physcomitrium sphaericum (Ludw) Fuernr].</title>
        <authorList>
            <person name="Zhuang X."/>
        </authorList>
    </citation>
    <scope>NUCLEOTIDE SEQUENCE [LARGE SCALE GENOMIC DNA]</scope>
    <source>
        <strain evidence="2">LD22</strain>
    </source>
</reference>
<evidence type="ECO:0000256" key="1">
    <source>
        <dbReference type="SAM" id="MobiDB-lite"/>
    </source>
</evidence>
<comment type="caution">
    <text evidence="2">The sequence shown here is derived from an EMBL/GenBank/DDBJ whole genome shotgun (WGS) entry which is preliminary data.</text>
</comment>
<feature type="region of interest" description="Disordered" evidence="1">
    <location>
        <begin position="1"/>
        <end position="21"/>
    </location>
</feature>
<protein>
    <submittedName>
        <fullName evidence="2">Uncharacterized protein</fullName>
    </submittedName>
</protein>
<dbReference type="EMBL" id="WBMS02000043">
    <property type="protein sequence ID" value="MWA05904.1"/>
    <property type="molecule type" value="Genomic_DNA"/>
</dbReference>